<dbReference type="EMBL" id="BLAL01000169">
    <property type="protein sequence ID" value="GES87555.1"/>
    <property type="molecule type" value="Genomic_DNA"/>
</dbReference>
<dbReference type="Gene3D" id="3.40.50.300">
    <property type="entry name" value="P-loop containing nucleotide triphosphate hydrolases"/>
    <property type="match status" value="1"/>
</dbReference>
<dbReference type="OrthoDB" id="8954335at2759"/>
<evidence type="ECO:0000313" key="5">
    <source>
        <dbReference type="EMBL" id="GBC06588.1"/>
    </source>
</evidence>
<dbReference type="PROSITE" id="PS51720">
    <property type="entry name" value="G_AIG1"/>
    <property type="match status" value="1"/>
</dbReference>
<reference evidence="5 7" key="1">
    <citation type="submission" date="2017-11" db="EMBL/GenBank/DDBJ databases">
        <title>The genome of Rhizophagus clarus HR1 reveals common genetic basis of auxotrophy among arbuscular mycorrhizal fungi.</title>
        <authorList>
            <person name="Kobayashi Y."/>
        </authorList>
    </citation>
    <scope>NUCLEOTIDE SEQUENCE [LARGE SCALE GENOMIC DNA]</scope>
    <source>
        <strain evidence="5 7">HR1</strain>
    </source>
</reference>
<protein>
    <submittedName>
        <fullName evidence="6">AIG1-type guanine nucleotide-binding (G) domain-containing protein</fullName>
    </submittedName>
</protein>
<gene>
    <name evidence="6" type="ORF">RCL2_001455000</name>
    <name evidence="5" type="ORF">RclHR1_06940005</name>
</gene>
<dbReference type="Pfam" id="PF04548">
    <property type="entry name" value="AIG1"/>
    <property type="match status" value="1"/>
</dbReference>
<dbReference type="Proteomes" id="UP000615446">
    <property type="component" value="Unassembled WGS sequence"/>
</dbReference>
<keyword evidence="3" id="KW-0175">Coiled coil</keyword>
<dbReference type="AlphaFoldDB" id="A0A2Z6RU16"/>
<dbReference type="InterPro" id="IPR027417">
    <property type="entry name" value="P-loop_NTPase"/>
</dbReference>
<dbReference type="PANTHER" id="PTHR10903">
    <property type="entry name" value="GTPASE, IMAP FAMILY MEMBER-RELATED"/>
    <property type="match status" value="1"/>
</dbReference>
<feature type="domain" description="AIG1-type G" evidence="4">
    <location>
        <begin position="7"/>
        <end position="222"/>
    </location>
</feature>
<dbReference type="STRING" id="94130.A0A2Z6RU16"/>
<dbReference type="Proteomes" id="UP000247702">
    <property type="component" value="Unassembled WGS sequence"/>
</dbReference>
<sequence>MDSEMDVRHPVVLLMGKTGAGKSTLGNLLLERRELFKVSDGWETETKKCCVETLSINGNTYNIVDTPGFFNTHEDDSLKEIAKFIHKCAHGVRAILLVLKSERFTDEQRNTLDVIRTFLGKDARNNIIVVFTHANPDQIKYRDRMQKAWENIPHFNSFIRDINSRWIVAPNPYNFDVDGQISEDRLVEIKDLISNIREIFTTRQLEENLELQLREEMRLKEEELKRKRKEMIISSMANGMKFGSTFPVPKLAEYACGITGYAIGCLNKLD</sequence>
<keyword evidence="2" id="KW-0342">GTP-binding</keyword>
<evidence type="ECO:0000256" key="1">
    <source>
        <dbReference type="ARBA" id="ARBA00022741"/>
    </source>
</evidence>
<comment type="caution">
    <text evidence="5">The sequence shown here is derived from an EMBL/GenBank/DDBJ whole genome shotgun (WGS) entry which is preliminary data.</text>
</comment>
<dbReference type="InterPro" id="IPR045058">
    <property type="entry name" value="GIMA/IAN/Toc"/>
</dbReference>
<proteinExistence type="predicted"/>
<evidence type="ECO:0000256" key="3">
    <source>
        <dbReference type="SAM" id="Coils"/>
    </source>
</evidence>
<name>A0A2Z6RU16_9GLOM</name>
<evidence type="ECO:0000256" key="2">
    <source>
        <dbReference type="ARBA" id="ARBA00023134"/>
    </source>
</evidence>
<feature type="coiled-coil region" evidence="3">
    <location>
        <begin position="202"/>
        <end position="230"/>
    </location>
</feature>
<keyword evidence="1" id="KW-0547">Nucleotide-binding</keyword>
<reference evidence="6" key="2">
    <citation type="submission" date="2019-10" db="EMBL/GenBank/DDBJ databases">
        <title>Conservation and host-specific expression of non-tandemly repeated heterogenous ribosome RNA gene in arbuscular mycorrhizal fungi.</title>
        <authorList>
            <person name="Maeda T."/>
            <person name="Kobayashi Y."/>
            <person name="Nakagawa T."/>
            <person name="Ezawa T."/>
            <person name="Yamaguchi K."/>
            <person name="Bino T."/>
            <person name="Nishimoto Y."/>
            <person name="Shigenobu S."/>
            <person name="Kawaguchi M."/>
        </authorList>
    </citation>
    <scope>NUCLEOTIDE SEQUENCE</scope>
    <source>
        <strain evidence="6">HR1</strain>
    </source>
</reference>
<evidence type="ECO:0000313" key="6">
    <source>
        <dbReference type="EMBL" id="GES87555.1"/>
    </source>
</evidence>
<organism evidence="5 7">
    <name type="scientific">Rhizophagus clarus</name>
    <dbReference type="NCBI Taxonomy" id="94130"/>
    <lineage>
        <taxon>Eukaryota</taxon>
        <taxon>Fungi</taxon>
        <taxon>Fungi incertae sedis</taxon>
        <taxon>Mucoromycota</taxon>
        <taxon>Glomeromycotina</taxon>
        <taxon>Glomeromycetes</taxon>
        <taxon>Glomerales</taxon>
        <taxon>Glomeraceae</taxon>
        <taxon>Rhizophagus</taxon>
    </lineage>
</organism>
<dbReference type="EMBL" id="BEXD01004086">
    <property type="protein sequence ID" value="GBC06588.1"/>
    <property type="molecule type" value="Genomic_DNA"/>
</dbReference>
<accession>A0A2Z6RU16</accession>
<evidence type="ECO:0000313" key="7">
    <source>
        <dbReference type="Proteomes" id="UP000247702"/>
    </source>
</evidence>
<dbReference type="SUPFAM" id="SSF52540">
    <property type="entry name" value="P-loop containing nucleoside triphosphate hydrolases"/>
    <property type="match status" value="1"/>
</dbReference>
<dbReference type="PANTHER" id="PTHR10903:SF184">
    <property type="entry name" value="GTP-BINDING PROTEIN A"/>
    <property type="match status" value="1"/>
</dbReference>
<dbReference type="InterPro" id="IPR006703">
    <property type="entry name" value="G_AIG1"/>
</dbReference>
<dbReference type="GO" id="GO:0005525">
    <property type="term" value="F:GTP binding"/>
    <property type="evidence" value="ECO:0007669"/>
    <property type="project" value="UniProtKB-KW"/>
</dbReference>
<evidence type="ECO:0000259" key="4">
    <source>
        <dbReference type="PROSITE" id="PS51720"/>
    </source>
</evidence>
<keyword evidence="7" id="KW-1185">Reference proteome</keyword>